<feature type="region of interest" description="Disordered" evidence="1">
    <location>
        <begin position="138"/>
        <end position="250"/>
    </location>
</feature>
<dbReference type="EMBL" id="JAAAHW010001951">
    <property type="protein sequence ID" value="KAF9993094.1"/>
    <property type="molecule type" value="Genomic_DNA"/>
</dbReference>
<feature type="compositionally biased region" description="Polar residues" evidence="1">
    <location>
        <begin position="195"/>
        <end position="205"/>
    </location>
</feature>
<dbReference type="InterPro" id="IPR027532">
    <property type="entry name" value="Mdm12"/>
</dbReference>
<sequence>MSFVFAWDKLDDEVALQIEGMIHAHFQRIPKPSYMGNIAVSKFRFGSTPPSVTVLDITDPLEEWYVHMDQEEVRLAQEAAEAGGGESMDEDELASGDEYGFPYSADSSVVMVGDGDDIEYLEPGGSFQDEEQLQTEEWLHQQQQTQRRVGSNSGDSYREDILSNSASRKAHSRKSAATSRNSPSSSTSSINSPSYGQSTSHSNRFQGEDSEAVPNVQASTDTSAPRNPSTTHSLSSHTSDDDIESDAFYTQGESTVYQRMKNLVLDSTNSALRTPASAEESPSKHPPQLTTSTSGTTNGSMSNGLGLGLSGGIGSSPASVLSTVMQNRTTLRPLSAASFYSSPTPTGLLSPGAGPGQSSQMYFSDLSGMVVSGNSFLGLRAGTPSRTIPSTPRGFESPTLAFSRRQSFSESGGDDSQAIS</sequence>
<feature type="compositionally biased region" description="Gly residues" evidence="1">
    <location>
        <begin position="305"/>
        <end position="314"/>
    </location>
</feature>
<organism evidence="2 3">
    <name type="scientific">Modicella reniformis</name>
    <dbReference type="NCBI Taxonomy" id="1440133"/>
    <lineage>
        <taxon>Eukaryota</taxon>
        <taxon>Fungi</taxon>
        <taxon>Fungi incertae sedis</taxon>
        <taxon>Mucoromycota</taxon>
        <taxon>Mortierellomycotina</taxon>
        <taxon>Mortierellomycetes</taxon>
        <taxon>Mortierellales</taxon>
        <taxon>Mortierellaceae</taxon>
        <taxon>Modicella</taxon>
    </lineage>
</organism>
<gene>
    <name evidence="2" type="primary">MDM12</name>
    <name evidence="2" type="ORF">BGZ65_011437</name>
</gene>
<feature type="compositionally biased region" description="Polar residues" evidence="1">
    <location>
        <begin position="140"/>
        <end position="155"/>
    </location>
</feature>
<evidence type="ECO:0000313" key="2">
    <source>
        <dbReference type="EMBL" id="KAF9993094.1"/>
    </source>
</evidence>
<evidence type="ECO:0000313" key="3">
    <source>
        <dbReference type="Proteomes" id="UP000749646"/>
    </source>
</evidence>
<dbReference type="Pfam" id="PF26544">
    <property type="entry name" value="Mdm12"/>
    <property type="match status" value="1"/>
</dbReference>
<accession>A0A9P6MDB1</accession>
<dbReference type="Proteomes" id="UP000749646">
    <property type="component" value="Unassembled WGS sequence"/>
</dbReference>
<feature type="compositionally biased region" description="Low complexity" evidence="1">
    <location>
        <begin position="289"/>
        <end position="304"/>
    </location>
</feature>
<evidence type="ECO:0000256" key="1">
    <source>
        <dbReference type="SAM" id="MobiDB-lite"/>
    </source>
</evidence>
<dbReference type="OrthoDB" id="3356905at2759"/>
<feature type="compositionally biased region" description="Polar residues" evidence="1">
    <location>
        <begin position="336"/>
        <end position="347"/>
    </location>
</feature>
<keyword evidence="3" id="KW-1185">Reference proteome</keyword>
<proteinExistence type="predicted"/>
<dbReference type="AlphaFoldDB" id="A0A9P6MDB1"/>
<feature type="region of interest" description="Disordered" evidence="1">
    <location>
        <begin position="382"/>
        <end position="420"/>
    </location>
</feature>
<name>A0A9P6MDB1_9FUNG</name>
<feature type="non-terminal residue" evidence="2">
    <location>
        <position position="420"/>
    </location>
</feature>
<protein>
    <submittedName>
        <fullName evidence="2">Mitochondrial distribution and morphology protein 12</fullName>
    </submittedName>
</protein>
<feature type="region of interest" description="Disordered" evidence="1">
    <location>
        <begin position="336"/>
        <end position="360"/>
    </location>
</feature>
<feature type="compositionally biased region" description="Polar residues" evidence="1">
    <location>
        <begin position="216"/>
        <end position="228"/>
    </location>
</feature>
<reference evidence="2" key="1">
    <citation type="journal article" date="2020" name="Fungal Divers.">
        <title>Resolving the Mortierellaceae phylogeny through synthesis of multi-gene phylogenetics and phylogenomics.</title>
        <authorList>
            <person name="Vandepol N."/>
            <person name="Liber J."/>
            <person name="Desiro A."/>
            <person name="Na H."/>
            <person name="Kennedy M."/>
            <person name="Barry K."/>
            <person name="Grigoriev I.V."/>
            <person name="Miller A.N."/>
            <person name="O'Donnell K."/>
            <person name="Stajich J.E."/>
            <person name="Bonito G."/>
        </authorList>
    </citation>
    <scope>NUCLEOTIDE SEQUENCE</scope>
    <source>
        <strain evidence="2">MES-2147</strain>
    </source>
</reference>
<feature type="compositionally biased region" description="Low complexity" evidence="1">
    <location>
        <begin position="175"/>
        <end position="194"/>
    </location>
</feature>
<feature type="region of interest" description="Disordered" evidence="1">
    <location>
        <begin position="268"/>
        <end position="318"/>
    </location>
</feature>
<comment type="caution">
    <text evidence="2">The sequence shown here is derived from an EMBL/GenBank/DDBJ whole genome shotgun (WGS) entry which is preliminary data.</text>
</comment>
<feature type="region of interest" description="Disordered" evidence="1">
    <location>
        <begin position="78"/>
        <end position="99"/>
    </location>
</feature>